<dbReference type="GO" id="GO:0090090">
    <property type="term" value="P:negative regulation of canonical Wnt signaling pathway"/>
    <property type="evidence" value="ECO:0007669"/>
    <property type="project" value="TreeGrafter"/>
</dbReference>
<dbReference type="Gene3D" id="1.20.80.10">
    <property type="match status" value="1"/>
</dbReference>
<evidence type="ECO:0000259" key="2">
    <source>
        <dbReference type="PROSITE" id="PS50057"/>
    </source>
</evidence>
<dbReference type="CDD" id="cd14473">
    <property type="entry name" value="FERM_B-lobe"/>
    <property type="match status" value="1"/>
</dbReference>
<keyword evidence="3" id="KW-1185">Reference proteome</keyword>
<accession>A0A0N5A9W9</accession>
<dbReference type="Proteomes" id="UP000046393">
    <property type="component" value="Unplaced"/>
</dbReference>
<dbReference type="STRING" id="451379.A0A0N5A9W9"/>
<dbReference type="AlphaFoldDB" id="A0A0N5A9W9"/>
<dbReference type="PANTHER" id="PTHR13283:SF10">
    <property type="entry name" value="FERM DOMAIN-CONTAINING PROTEIN 8"/>
    <property type="match status" value="1"/>
</dbReference>
<dbReference type="PROSITE" id="PS50057">
    <property type="entry name" value="FERM_3"/>
    <property type="match status" value="1"/>
</dbReference>
<name>A0A0N5A9W9_9BILA</name>
<dbReference type="Pfam" id="PF00373">
    <property type="entry name" value="FERM_M"/>
    <property type="match status" value="1"/>
</dbReference>
<dbReference type="InterPro" id="IPR000299">
    <property type="entry name" value="FERM_domain"/>
</dbReference>
<dbReference type="SMART" id="SM00295">
    <property type="entry name" value="B41"/>
    <property type="match status" value="1"/>
</dbReference>
<proteinExistence type="predicted"/>
<dbReference type="WBParaSite" id="SMUV_0000092701-mRNA-1">
    <property type="protein sequence ID" value="SMUV_0000092701-mRNA-1"/>
    <property type="gene ID" value="SMUV_0000092701"/>
</dbReference>
<dbReference type="InterPro" id="IPR014352">
    <property type="entry name" value="FERM/acyl-CoA-bd_prot_sf"/>
</dbReference>
<dbReference type="Gene3D" id="3.10.20.90">
    <property type="entry name" value="Phosphatidylinositol 3-kinase Catalytic Subunit, Chain A, domain 1"/>
    <property type="match status" value="1"/>
</dbReference>
<reference evidence="4" key="1">
    <citation type="submission" date="2017-02" db="UniProtKB">
        <authorList>
            <consortium name="WormBaseParasite"/>
        </authorList>
    </citation>
    <scope>IDENTIFICATION</scope>
</reference>
<dbReference type="SUPFAM" id="SSF47031">
    <property type="entry name" value="Second domain of FERM"/>
    <property type="match status" value="1"/>
</dbReference>
<dbReference type="InterPro" id="IPR019748">
    <property type="entry name" value="FERM_central"/>
</dbReference>
<organism evidence="3 4">
    <name type="scientific">Syphacia muris</name>
    <dbReference type="NCBI Taxonomy" id="451379"/>
    <lineage>
        <taxon>Eukaryota</taxon>
        <taxon>Metazoa</taxon>
        <taxon>Ecdysozoa</taxon>
        <taxon>Nematoda</taxon>
        <taxon>Chromadorea</taxon>
        <taxon>Rhabditida</taxon>
        <taxon>Spirurina</taxon>
        <taxon>Oxyuridomorpha</taxon>
        <taxon>Oxyuroidea</taxon>
        <taxon>Oxyuridae</taxon>
        <taxon>Syphacia</taxon>
    </lineage>
</organism>
<evidence type="ECO:0000313" key="3">
    <source>
        <dbReference type="Proteomes" id="UP000046393"/>
    </source>
</evidence>
<feature type="domain" description="FERM" evidence="2">
    <location>
        <begin position="113"/>
        <end position="489"/>
    </location>
</feature>
<evidence type="ECO:0000313" key="4">
    <source>
        <dbReference type="WBParaSite" id="SMUV_0000092701-mRNA-1"/>
    </source>
</evidence>
<sequence length="601" mass="67196">MVTKRPVRVKLSQTRHTNLKPIELGAPPKSVSGVKSCLTPDGASSSRVKPKQVTYADQNCPSPATSIITPLPLSAVGTPTNIFRFRHALSGGADLGQRSSQLSALNKKEYEQMNITVYRADMKGYKFCYPTYRKKTAKEMLIQLASHFGVDEKTFRSCCAIWIVSDFLELQLRDNHDPWELRKKWPVLLKEYGCASEEQMAKDEPLLFVRRNVHLGLEKEKSVLEEDCEAIAEILYLSAREEVIAGRYACDLDTSIRLAGLQMTIELGTYDANEHSLKNICYEIPDYFPVQHRNNVKSFYLFGIPVVGRKTTEYKIIEAFKAASTDANCSSNHQRRKAYLEIVQKTPLYGAAFFHGLVERRPAESLMDIKTMVLNVALPSVEVVVGINRNYCGVMITDQCELLFITPLSVCEVGIFDRDEQSNSKESEYSTDSLPVLYLSVENSLKIVGATKNCGIQSQQHYTFVPIYTKQAKLANFLHSTLSKLENKKPIKNISVCEAKQFESSIVKSLSSTSSTEDQKLEPTLAAASNNQIISNENANILASWSMKAENNVDVESKSASTSPLECLTPNINKVCIAEFDDSLRCLNAQGSLKKILQEVM</sequence>
<dbReference type="InterPro" id="IPR051594">
    <property type="entry name" value="KRIT1/FRMD8"/>
</dbReference>
<dbReference type="InterPro" id="IPR019749">
    <property type="entry name" value="Band_41_domain"/>
</dbReference>
<dbReference type="InterPro" id="IPR035963">
    <property type="entry name" value="FERM_2"/>
</dbReference>
<dbReference type="GO" id="GO:0005886">
    <property type="term" value="C:plasma membrane"/>
    <property type="evidence" value="ECO:0007669"/>
    <property type="project" value="TreeGrafter"/>
</dbReference>
<protein>
    <recommendedName>
        <fullName evidence="1">FERM domain-containing protein 8</fullName>
    </recommendedName>
</protein>
<dbReference type="PANTHER" id="PTHR13283">
    <property type="entry name" value="KREV INTERACTION TRAPPED 1-RELATED"/>
    <property type="match status" value="1"/>
</dbReference>
<evidence type="ECO:0000256" key="1">
    <source>
        <dbReference type="ARBA" id="ARBA00039547"/>
    </source>
</evidence>